<protein>
    <submittedName>
        <fullName evidence="2">Uncharacterized protein</fullName>
    </submittedName>
</protein>
<keyword evidence="3" id="KW-1185">Reference proteome</keyword>
<feature type="region of interest" description="Disordered" evidence="1">
    <location>
        <begin position="1"/>
        <end position="20"/>
    </location>
</feature>
<comment type="caution">
    <text evidence="2">The sequence shown here is derived from an EMBL/GenBank/DDBJ whole genome shotgun (WGS) entry which is preliminary data.</text>
</comment>
<evidence type="ECO:0000313" key="3">
    <source>
        <dbReference type="Proteomes" id="UP000218979"/>
    </source>
</evidence>
<organism evidence="2 3">
    <name type="scientific">Pseudolactococcus chungangensis CAU 28 = DSM 22330</name>
    <dbReference type="NCBI Taxonomy" id="1122154"/>
    <lineage>
        <taxon>Bacteria</taxon>
        <taxon>Bacillati</taxon>
        <taxon>Bacillota</taxon>
        <taxon>Bacilli</taxon>
        <taxon>Lactobacillales</taxon>
        <taxon>Streptococcaceae</taxon>
        <taxon>Pseudolactococcus</taxon>
    </lineage>
</organism>
<reference evidence="2 3" key="1">
    <citation type="submission" date="2014-12" db="EMBL/GenBank/DDBJ databases">
        <title>Draft genome sequences of 10 type strains of Lactococcus.</title>
        <authorList>
            <person name="Sun Z."/>
            <person name="Zhong Z."/>
            <person name="Liu W."/>
            <person name="Zhang W."/>
            <person name="Zhang H."/>
        </authorList>
    </citation>
    <scope>NUCLEOTIDE SEQUENCE [LARGE SCALE GENOMIC DNA]</scope>
    <source>
        <strain evidence="2 3">DSM 22330</strain>
    </source>
</reference>
<accession>A0ABX4I4K4</accession>
<proteinExistence type="predicted"/>
<gene>
    <name evidence="2" type="ORF">RR45_GL001377</name>
</gene>
<dbReference type="Proteomes" id="UP000218979">
    <property type="component" value="Unassembled WGS sequence"/>
</dbReference>
<evidence type="ECO:0000256" key="1">
    <source>
        <dbReference type="SAM" id="MobiDB-lite"/>
    </source>
</evidence>
<dbReference type="EMBL" id="JXJT01000030">
    <property type="protein sequence ID" value="PCS00087.1"/>
    <property type="molecule type" value="Genomic_DNA"/>
</dbReference>
<evidence type="ECO:0000313" key="2">
    <source>
        <dbReference type="EMBL" id="PCS00087.1"/>
    </source>
</evidence>
<name>A0ABX4I4K4_9LACT</name>
<sequence>MTEKEDKPMLKSRAEQSRAEQSRALCLSFVMLFFQRYIITEPC</sequence>